<feature type="transmembrane region" description="Helical" evidence="1">
    <location>
        <begin position="89"/>
        <end position="115"/>
    </location>
</feature>
<dbReference type="InterPro" id="IPR021354">
    <property type="entry name" value="DUF2975"/>
</dbReference>
<name>A0A9X2H3X2_9MICO</name>
<feature type="transmembrane region" description="Helical" evidence="1">
    <location>
        <begin position="12"/>
        <end position="34"/>
    </location>
</feature>
<proteinExistence type="predicted"/>
<protein>
    <submittedName>
        <fullName evidence="2">MFS family permease</fullName>
    </submittedName>
</protein>
<feature type="transmembrane region" description="Helical" evidence="1">
    <location>
        <begin position="127"/>
        <end position="150"/>
    </location>
</feature>
<evidence type="ECO:0000256" key="1">
    <source>
        <dbReference type="SAM" id="Phobius"/>
    </source>
</evidence>
<evidence type="ECO:0000313" key="3">
    <source>
        <dbReference type="Proteomes" id="UP001139722"/>
    </source>
</evidence>
<comment type="caution">
    <text evidence="2">The sequence shown here is derived from an EMBL/GenBank/DDBJ whole genome shotgun (WGS) entry which is preliminary data.</text>
</comment>
<dbReference type="AlphaFoldDB" id="A0A9X2H3X2"/>
<accession>A0A9X2H3X2</accession>
<dbReference type="EMBL" id="JAMZDY010000001">
    <property type="protein sequence ID" value="MCP2369604.1"/>
    <property type="molecule type" value="Genomic_DNA"/>
</dbReference>
<feature type="transmembrane region" description="Helical" evidence="1">
    <location>
        <begin position="54"/>
        <end position="77"/>
    </location>
</feature>
<keyword evidence="1" id="KW-0472">Membrane</keyword>
<dbReference type="Pfam" id="PF11188">
    <property type="entry name" value="DUF2975"/>
    <property type="match status" value="1"/>
</dbReference>
<keyword evidence="1" id="KW-0812">Transmembrane</keyword>
<organism evidence="2 3">
    <name type="scientific">Agromyces terreus</name>
    <dbReference type="NCBI Taxonomy" id="424795"/>
    <lineage>
        <taxon>Bacteria</taxon>
        <taxon>Bacillati</taxon>
        <taxon>Actinomycetota</taxon>
        <taxon>Actinomycetes</taxon>
        <taxon>Micrococcales</taxon>
        <taxon>Microbacteriaceae</taxon>
        <taxon>Agromyces</taxon>
    </lineage>
</organism>
<dbReference type="Proteomes" id="UP001139722">
    <property type="component" value="Unassembled WGS sequence"/>
</dbReference>
<evidence type="ECO:0000313" key="2">
    <source>
        <dbReference type="EMBL" id="MCP2369604.1"/>
    </source>
</evidence>
<sequence length="164" mass="17324">MDFDLPRPSRSLVIITQALLGVLFLAGIGALVVLPGVSADLAESLPEYSDLRGPLLALAIAFIALALIALAMISLLVHRIYRGTVLARASLLWVDVLIASLACAVALVVTSFVVISNGQAGSPFLALIQVMVVLVLVVVGCVTLVLRSLLRRATLMRAELEEVI</sequence>
<keyword evidence="1" id="KW-1133">Transmembrane helix</keyword>
<dbReference type="RefSeq" id="WP_197738184.1">
    <property type="nucleotide sequence ID" value="NZ_BAAANU010000002.1"/>
</dbReference>
<keyword evidence="3" id="KW-1185">Reference proteome</keyword>
<gene>
    <name evidence="2" type="ORF">BJ978_000280</name>
</gene>
<reference evidence="2" key="1">
    <citation type="submission" date="2022-06" db="EMBL/GenBank/DDBJ databases">
        <title>Sequencing the genomes of 1000 actinobacteria strains.</title>
        <authorList>
            <person name="Klenk H.-P."/>
        </authorList>
    </citation>
    <scope>NUCLEOTIDE SEQUENCE</scope>
    <source>
        <strain evidence="2">DSM 22016</strain>
    </source>
</reference>